<evidence type="ECO:0000256" key="8">
    <source>
        <dbReference type="PROSITE-ProRule" id="PRU00607"/>
    </source>
</evidence>
<proteinExistence type="inferred from homology"/>
<evidence type="ECO:0000313" key="10">
    <source>
        <dbReference type="EMBL" id="EAR83021.1"/>
    </source>
</evidence>
<dbReference type="EC" id="3.4.19.9" evidence="3 8"/>
<dbReference type="Proteomes" id="UP000009168">
    <property type="component" value="Unassembled WGS sequence"/>
</dbReference>
<keyword evidence="5 9" id="KW-0732">Signal</keyword>
<evidence type="ECO:0000313" key="11">
    <source>
        <dbReference type="Proteomes" id="UP000009168"/>
    </source>
</evidence>
<dbReference type="Pfam" id="PF07722">
    <property type="entry name" value="Peptidase_C26"/>
    <property type="match status" value="1"/>
</dbReference>
<dbReference type="KEGG" id="tet:TTHERM_01027470"/>
<dbReference type="HOGENOM" id="CLU_058704_1_0_1"/>
<evidence type="ECO:0000256" key="5">
    <source>
        <dbReference type="ARBA" id="ARBA00022729"/>
    </source>
</evidence>
<evidence type="ECO:0000256" key="3">
    <source>
        <dbReference type="ARBA" id="ARBA00012886"/>
    </source>
</evidence>
<organism evidence="10 11">
    <name type="scientific">Tetrahymena thermophila (strain SB210)</name>
    <dbReference type="NCBI Taxonomy" id="312017"/>
    <lineage>
        <taxon>Eukaryota</taxon>
        <taxon>Sar</taxon>
        <taxon>Alveolata</taxon>
        <taxon>Ciliophora</taxon>
        <taxon>Intramacronucleata</taxon>
        <taxon>Oligohymenophorea</taxon>
        <taxon>Hymenostomatida</taxon>
        <taxon>Tetrahymenina</taxon>
        <taxon>Tetrahymenidae</taxon>
        <taxon>Tetrahymena</taxon>
    </lineage>
</organism>
<dbReference type="InterPro" id="IPR011697">
    <property type="entry name" value="Peptidase_C26"/>
</dbReference>
<sequence length="336" mass="38206">MKRLLLISLIALTVLAGQYENQYQPVIGVLTQPSNDLNQTLYPADKYSYISSSYVKWLMASGARVVPIPYDSTEEEQDYYLAKVNGLLFPGGDASLWVDEETHTGLSQMTLTGQRLMNKVIELNRNGTYFPLLGTCLGYELISIALTNDDKVLDLLNSTNHVLNTQTYHKQQSLMYSSLNSKQLEAISNQKALYYNHRYGITLDHFRNQTVLNSFFRLTAFAFDNNDTAFVSSLEGKDIPIFGNQFHPEKNSYEWLSSVHANHSPEAINVAQAMGNFIVNQARKNQNYFSQDELEQYNIEAFPLKTVYESFVSVYVFKNKNFTETISAPSNLKNNL</sequence>
<dbReference type="GO" id="GO:0046900">
    <property type="term" value="P:tetrahydrofolylpolyglutamate metabolic process"/>
    <property type="evidence" value="ECO:0007669"/>
    <property type="project" value="TreeGrafter"/>
</dbReference>
<feature type="chain" id="PRO_5004201306" description="folate gamma-glutamyl hydrolase" evidence="9">
    <location>
        <begin position="17"/>
        <end position="336"/>
    </location>
</feature>
<dbReference type="InParanoid" id="Q22CN1"/>
<dbReference type="GeneID" id="7840253"/>
<dbReference type="PROSITE" id="PS51273">
    <property type="entry name" value="GATASE_TYPE_1"/>
    <property type="match status" value="1"/>
</dbReference>
<feature type="active site" description="Nucleophile" evidence="7 8">
    <location>
        <position position="136"/>
    </location>
</feature>
<evidence type="ECO:0000256" key="2">
    <source>
        <dbReference type="ARBA" id="ARBA00011083"/>
    </source>
</evidence>
<evidence type="ECO:0000256" key="9">
    <source>
        <dbReference type="SAM" id="SignalP"/>
    </source>
</evidence>
<keyword evidence="11" id="KW-1185">Reference proteome</keyword>
<dbReference type="STRING" id="312017.Q22CN1"/>
<evidence type="ECO:0000256" key="1">
    <source>
        <dbReference type="ARBA" id="ARBA00004239"/>
    </source>
</evidence>
<comment type="catalytic activity">
    <reaction evidence="8">
        <text>(6S)-5,6,7,8-tetrahydrofolyl-(gamma-L-Glu)(n) + (n-1) H2O = (6S)-5,6,7,8-tetrahydrofolate + (n-1) L-glutamate</text>
        <dbReference type="Rhea" id="RHEA:56784"/>
        <dbReference type="Rhea" id="RHEA-COMP:14738"/>
        <dbReference type="ChEBI" id="CHEBI:15377"/>
        <dbReference type="ChEBI" id="CHEBI:29985"/>
        <dbReference type="ChEBI" id="CHEBI:57453"/>
        <dbReference type="ChEBI" id="CHEBI:141005"/>
        <dbReference type="EC" id="3.4.19.9"/>
    </reaction>
</comment>
<dbReference type="PANTHER" id="PTHR11315">
    <property type="entry name" value="PROTEASE FAMILY C26 GAMMA-GLUTAMYL HYDROLASE"/>
    <property type="match status" value="1"/>
</dbReference>
<protein>
    <recommendedName>
        <fullName evidence="3 8">folate gamma-glutamyl hydrolase</fullName>
        <ecNumber evidence="3 8">3.4.19.9</ecNumber>
    </recommendedName>
</protein>
<keyword evidence="10" id="KW-0315">Glutamine amidotransferase</keyword>
<dbReference type="OMA" id="CHEDIDH"/>
<dbReference type="EMBL" id="GG662566">
    <property type="protein sequence ID" value="EAR83021.1"/>
    <property type="molecule type" value="Genomic_DNA"/>
</dbReference>
<feature type="active site" evidence="8">
    <location>
        <position position="247"/>
    </location>
</feature>
<evidence type="ECO:0000256" key="4">
    <source>
        <dbReference type="ARBA" id="ARBA00022525"/>
    </source>
</evidence>
<dbReference type="AlphaFoldDB" id="Q22CN1"/>
<dbReference type="eggNOG" id="KOG1559">
    <property type="taxonomic scope" value="Eukaryota"/>
</dbReference>
<dbReference type="OrthoDB" id="64220at2759"/>
<dbReference type="GO" id="GO:0005576">
    <property type="term" value="C:extracellular region"/>
    <property type="evidence" value="ECO:0007669"/>
    <property type="project" value="UniProtKB-SubCell"/>
</dbReference>
<comment type="subcellular location">
    <subcellularLocation>
        <location evidence="1">Secreted</location>
        <location evidence="1">Extracellular space</location>
    </subcellularLocation>
</comment>
<keyword evidence="4" id="KW-0964">Secreted</keyword>
<dbReference type="SUPFAM" id="SSF52317">
    <property type="entry name" value="Class I glutamine amidotransferase-like"/>
    <property type="match status" value="1"/>
</dbReference>
<gene>
    <name evidence="10" type="ORF">TTHERM_01027470</name>
</gene>
<keyword evidence="6 8" id="KW-0378">Hydrolase</keyword>
<evidence type="ECO:0000256" key="7">
    <source>
        <dbReference type="PIRSR" id="PIRSR615527-1"/>
    </source>
</evidence>
<dbReference type="RefSeq" id="XP_001030684.1">
    <property type="nucleotide sequence ID" value="XM_001030684.1"/>
</dbReference>
<dbReference type="PANTHER" id="PTHR11315:SF0">
    <property type="entry name" value="FOLATE GAMMA-GLUTAMYL HYDROLASE"/>
    <property type="match status" value="1"/>
</dbReference>
<dbReference type="Gene3D" id="3.40.50.880">
    <property type="match status" value="1"/>
</dbReference>
<name>Q22CN1_TETTS</name>
<reference evidence="11" key="1">
    <citation type="journal article" date="2006" name="PLoS Biol.">
        <title>Macronuclear genome sequence of the ciliate Tetrahymena thermophila, a model eukaryote.</title>
        <authorList>
            <person name="Eisen J.A."/>
            <person name="Coyne R.S."/>
            <person name="Wu M."/>
            <person name="Wu D."/>
            <person name="Thiagarajan M."/>
            <person name="Wortman J.R."/>
            <person name="Badger J.H."/>
            <person name="Ren Q."/>
            <person name="Amedeo P."/>
            <person name="Jones K.M."/>
            <person name="Tallon L.J."/>
            <person name="Delcher A.L."/>
            <person name="Salzberg S.L."/>
            <person name="Silva J.C."/>
            <person name="Haas B.J."/>
            <person name="Majoros W.H."/>
            <person name="Farzad M."/>
            <person name="Carlton J.M."/>
            <person name="Smith R.K. Jr."/>
            <person name="Garg J."/>
            <person name="Pearlman R.E."/>
            <person name="Karrer K.M."/>
            <person name="Sun L."/>
            <person name="Manning G."/>
            <person name="Elde N.C."/>
            <person name="Turkewitz A.P."/>
            <person name="Asai D.J."/>
            <person name="Wilkes D.E."/>
            <person name="Wang Y."/>
            <person name="Cai H."/>
            <person name="Collins K."/>
            <person name="Stewart B.A."/>
            <person name="Lee S.R."/>
            <person name="Wilamowska K."/>
            <person name="Weinberg Z."/>
            <person name="Ruzzo W.L."/>
            <person name="Wloga D."/>
            <person name="Gaertig J."/>
            <person name="Frankel J."/>
            <person name="Tsao C.-C."/>
            <person name="Gorovsky M.A."/>
            <person name="Keeling P.J."/>
            <person name="Waller R.F."/>
            <person name="Patron N.J."/>
            <person name="Cherry J.M."/>
            <person name="Stover N.A."/>
            <person name="Krieger C.J."/>
            <person name="del Toro C."/>
            <person name="Ryder H.F."/>
            <person name="Williamson S.C."/>
            <person name="Barbeau R.A."/>
            <person name="Hamilton E.P."/>
            <person name="Orias E."/>
        </authorList>
    </citation>
    <scope>NUCLEOTIDE SEQUENCE [LARGE SCALE GENOMIC DNA]</scope>
    <source>
        <strain evidence="11">SB210</strain>
    </source>
</reference>
<feature type="active site" description="Proton donor" evidence="7">
    <location>
        <position position="247"/>
    </location>
</feature>
<dbReference type="GO" id="GO:0005773">
    <property type="term" value="C:vacuole"/>
    <property type="evidence" value="ECO:0007669"/>
    <property type="project" value="TreeGrafter"/>
</dbReference>
<accession>Q22CN1</accession>
<comment type="similarity">
    <text evidence="2">Belongs to the peptidase C26 family.</text>
</comment>
<dbReference type="InterPro" id="IPR029062">
    <property type="entry name" value="Class_I_gatase-like"/>
</dbReference>
<dbReference type="GO" id="GO:0034722">
    <property type="term" value="F:gamma-glutamyl-peptidase activity"/>
    <property type="evidence" value="ECO:0007669"/>
    <property type="project" value="UniProtKB-UniRule"/>
</dbReference>
<feature type="signal peptide" evidence="9">
    <location>
        <begin position="1"/>
        <end position="16"/>
    </location>
</feature>
<evidence type="ECO:0000256" key="6">
    <source>
        <dbReference type="ARBA" id="ARBA00022801"/>
    </source>
</evidence>
<dbReference type="PROSITE" id="PS51275">
    <property type="entry name" value="PEPTIDASE_C26_GGH"/>
    <property type="match status" value="1"/>
</dbReference>
<dbReference type="InterPro" id="IPR015527">
    <property type="entry name" value="Pept_C26_g-glut_hydrolase"/>
</dbReference>